<dbReference type="AlphaFoldDB" id="A0A1T3VVI3"/>
<evidence type="ECO:0000256" key="1">
    <source>
        <dbReference type="ARBA" id="ARBA00007274"/>
    </source>
</evidence>
<comment type="caution">
    <text evidence="4">The sequence shown here is derived from an EMBL/GenBank/DDBJ whole genome shotgun (WGS) entry which is preliminary data.</text>
</comment>
<organism evidence="4 5">
    <name type="scientific">Mycobacterium intermedium</name>
    <dbReference type="NCBI Taxonomy" id="28445"/>
    <lineage>
        <taxon>Bacteria</taxon>
        <taxon>Bacillati</taxon>
        <taxon>Actinomycetota</taxon>
        <taxon>Actinomycetes</taxon>
        <taxon>Mycobacteriales</taxon>
        <taxon>Mycobacteriaceae</taxon>
        <taxon>Mycobacterium</taxon>
        <taxon>Mycobacterium simiae complex</taxon>
    </lineage>
</organism>
<gene>
    <name evidence="4" type="ORF">BST27_12880</name>
</gene>
<evidence type="ECO:0000313" key="4">
    <source>
        <dbReference type="EMBL" id="ORB05521.1"/>
    </source>
</evidence>
<dbReference type="Gene3D" id="2.160.10.10">
    <property type="entry name" value="Hexapeptide repeat proteins"/>
    <property type="match status" value="1"/>
</dbReference>
<keyword evidence="5" id="KW-1185">Reference proteome</keyword>
<keyword evidence="2" id="KW-0808">Transferase</keyword>
<sequence length="156" mass="17106">MPSQRDRMLSGALYQAGDPDLVASRRNCRRLLDVVNTTCADDDETGQRVLRELLGSLGAGSEIRPRFQCVLSHLETALAGTAATIEIGAVAQSAYAVTDPEFRAQLWLSSLLATHSHRACASMHPRLRLPLTHHGSRNRLMRRVIQRASHLGDGLV</sequence>
<proteinExistence type="inferred from homology"/>
<dbReference type="InterPro" id="IPR024688">
    <property type="entry name" value="Mac_dom"/>
</dbReference>
<protein>
    <recommendedName>
        <fullName evidence="3">Maltose/galactoside acetyltransferase domain-containing protein</fullName>
    </recommendedName>
</protein>
<evidence type="ECO:0000256" key="2">
    <source>
        <dbReference type="ARBA" id="ARBA00022679"/>
    </source>
</evidence>
<comment type="similarity">
    <text evidence="1">Belongs to the transferase hexapeptide repeat family.</text>
</comment>
<accession>A0A1T3VVI3</accession>
<feature type="domain" description="Maltose/galactoside acetyltransferase" evidence="3">
    <location>
        <begin position="5"/>
        <end position="59"/>
    </location>
</feature>
<dbReference type="GO" id="GO:0016407">
    <property type="term" value="F:acetyltransferase activity"/>
    <property type="evidence" value="ECO:0007669"/>
    <property type="project" value="InterPro"/>
</dbReference>
<dbReference type="Pfam" id="PF12464">
    <property type="entry name" value="Mac"/>
    <property type="match status" value="1"/>
</dbReference>
<dbReference type="EMBL" id="MVHT01000030">
    <property type="protein sequence ID" value="ORB05521.1"/>
    <property type="molecule type" value="Genomic_DNA"/>
</dbReference>
<dbReference type="SMART" id="SM01266">
    <property type="entry name" value="Mac"/>
    <property type="match status" value="1"/>
</dbReference>
<evidence type="ECO:0000259" key="3">
    <source>
        <dbReference type="SMART" id="SM01266"/>
    </source>
</evidence>
<dbReference type="Proteomes" id="UP000192739">
    <property type="component" value="Unassembled WGS sequence"/>
</dbReference>
<reference evidence="4 5" key="1">
    <citation type="submission" date="2017-02" db="EMBL/GenBank/DDBJ databases">
        <title>The new phylogeny of genus Mycobacterium.</title>
        <authorList>
            <person name="Tortoli E."/>
            <person name="Trovato A."/>
            <person name="Cirillo D.M."/>
        </authorList>
    </citation>
    <scope>NUCLEOTIDE SEQUENCE [LARGE SCALE GENOMIC DNA]</scope>
    <source>
        <strain evidence="4 5">DSM 44049</strain>
    </source>
</reference>
<evidence type="ECO:0000313" key="5">
    <source>
        <dbReference type="Proteomes" id="UP000192739"/>
    </source>
</evidence>
<name>A0A1T3VVI3_MYCIE</name>